<feature type="domain" description="NAA35-like TPR repeats" evidence="8">
    <location>
        <begin position="345"/>
        <end position="732"/>
    </location>
</feature>
<keyword evidence="3" id="KW-0963">Cytoplasm</keyword>
<evidence type="ECO:0000313" key="10">
    <source>
        <dbReference type="Proteomes" id="UP000285301"/>
    </source>
</evidence>
<feature type="compositionally biased region" description="Basic residues" evidence="6">
    <location>
        <begin position="567"/>
        <end position="581"/>
    </location>
</feature>
<evidence type="ECO:0000313" key="9">
    <source>
        <dbReference type="EMBL" id="RWS18030.1"/>
    </source>
</evidence>
<dbReference type="OrthoDB" id="269405at2759"/>
<sequence>MEKNCESIANDTKFNWKEVTNEFIAATGELKLGELLHDEMFGLFEAMSAIEMMDPKMDAGMLCNRSKKVLNFDQALACGKLKVNNLTIEEQIGIIDDTCGCLITWLEGHSLAQTVFTNLYLHNPNAVEDKCIRAFSVVVLKLVAIVKDFVTKANVVEEEDIQPLYGFVMPCDYSDNKACAMIRDVEEEVQRKLKAIQKDSTKQNCSENDSEKYFQQENEQQLLLALYVRLKFFRLFFQSLILLKKEIFNKVQYKKLVVSANVEDIEKHLQQSSETFQFWQQTLSMGVQPDTNSDPDAHGDYPTIMGFEPLVNQRLLPPTFPRRVLMRTRKEAVNYIECLVSRLRHVCKVYDCSTFHSALDFFTDFSKSSSPSSCVLSRSILQLLYLPAPGLVFGVQPLSELLRETVRQFIKPPSLQTKSQIFANNSQAKEYIEVFFNHCARPMTSLLQISGHNRARQREKLAQALEELATLQDEAEKLDSFLNNISQKLDTPLSHMGYFSTWILYHILRVMIQYLLSGFELELYSTHEYPYIFWYLYEFLYGWMVSTLNRASNLIQEQESQNDQKGRGSKKSKAKKRKQKPHFRETLLNQAFQQLCGGYYKTVCAFKLQGKLKLPKAALNTDQIRHEHRFAAFNSVIAPPPVSYNQYKDMTEQMSLANRQNPNELYATACKCFQQAKILFENIPEPNEEICSCMKIAKTNYVVIKLLLSGHIGELKTYPEFDFSVDKVFPIIRIL</sequence>
<feature type="coiled-coil region" evidence="5">
    <location>
        <begin position="454"/>
        <end position="488"/>
    </location>
</feature>
<name>A0A443RS29_9ACAR</name>
<dbReference type="Pfam" id="PF25789">
    <property type="entry name" value="TPR_NAA35"/>
    <property type="match status" value="1"/>
</dbReference>
<evidence type="ECO:0000256" key="5">
    <source>
        <dbReference type="SAM" id="Coils"/>
    </source>
</evidence>
<organism evidence="9 10">
    <name type="scientific">Dinothrombium tinctorium</name>
    <dbReference type="NCBI Taxonomy" id="1965070"/>
    <lineage>
        <taxon>Eukaryota</taxon>
        <taxon>Metazoa</taxon>
        <taxon>Ecdysozoa</taxon>
        <taxon>Arthropoda</taxon>
        <taxon>Chelicerata</taxon>
        <taxon>Arachnida</taxon>
        <taxon>Acari</taxon>
        <taxon>Acariformes</taxon>
        <taxon>Trombidiformes</taxon>
        <taxon>Prostigmata</taxon>
        <taxon>Anystina</taxon>
        <taxon>Parasitengona</taxon>
        <taxon>Trombidioidea</taxon>
        <taxon>Trombidiidae</taxon>
        <taxon>Dinothrombium</taxon>
    </lineage>
</organism>
<keyword evidence="10" id="KW-1185">Reference proteome</keyword>
<dbReference type="PANTHER" id="PTHR21373">
    <property type="entry name" value="GLUCOSE REPRESSIBLE PROTEIN MAK10"/>
    <property type="match status" value="1"/>
</dbReference>
<keyword evidence="5" id="KW-0175">Coiled coil</keyword>
<comment type="similarity">
    <text evidence="2">Belongs to the MAK10 family.</text>
</comment>
<keyword evidence="9" id="KW-0808">Transferase</keyword>
<dbReference type="GO" id="GO:0031417">
    <property type="term" value="C:NatC complex"/>
    <property type="evidence" value="ECO:0007669"/>
    <property type="project" value="InterPro"/>
</dbReference>
<evidence type="ECO:0000259" key="7">
    <source>
        <dbReference type="Pfam" id="PF04112"/>
    </source>
</evidence>
<comment type="caution">
    <text evidence="9">The sequence shown here is derived from an EMBL/GenBank/DDBJ whole genome shotgun (WGS) entry which is preliminary data.</text>
</comment>
<dbReference type="InterPro" id="IPR007244">
    <property type="entry name" value="Naa35_N"/>
</dbReference>
<evidence type="ECO:0000256" key="2">
    <source>
        <dbReference type="ARBA" id="ARBA00006289"/>
    </source>
</evidence>
<evidence type="ECO:0000256" key="4">
    <source>
        <dbReference type="ARBA" id="ARBA00030494"/>
    </source>
</evidence>
<evidence type="ECO:0000256" key="3">
    <source>
        <dbReference type="ARBA" id="ARBA00022490"/>
    </source>
</evidence>
<evidence type="ECO:0000259" key="8">
    <source>
        <dbReference type="Pfam" id="PF25789"/>
    </source>
</evidence>
<dbReference type="PANTHER" id="PTHR21373:SF0">
    <property type="entry name" value="N-ALPHA-ACETYLTRANSFERASE 35, NATC AUXILIARY SUBUNIT"/>
    <property type="match status" value="1"/>
</dbReference>
<accession>A0A443RS29</accession>
<dbReference type="Proteomes" id="UP000285301">
    <property type="component" value="Unassembled WGS sequence"/>
</dbReference>
<dbReference type="AlphaFoldDB" id="A0A443RS29"/>
<comment type="subcellular location">
    <subcellularLocation>
        <location evidence="1">Cytoplasm</location>
    </subcellularLocation>
</comment>
<dbReference type="EMBL" id="NCKU01000005">
    <property type="protein sequence ID" value="RWS18030.1"/>
    <property type="molecule type" value="Genomic_DNA"/>
</dbReference>
<dbReference type="GO" id="GO:0016740">
    <property type="term" value="F:transferase activity"/>
    <property type="evidence" value="ECO:0007669"/>
    <property type="project" value="UniProtKB-KW"/>
</dbReference>
<feature type="region of interest" description="Disordered" evidence="6">
    <location>
        <begin position="557"/>
        <end position="581"/>
    </location>
</feature>
<feature type="domain" description="NAA35-like N-terminal" evidence="7">
    <location>
        <begin position="33"/>
        <end position="162"/>
    </location>
</feature>
<reference evidence="9 10" key="1">
    <citation type="journal article" date="2018" name="Gigascience">
        <title>Genomes of trombidid mites reveal novel predicted allergens and laterally-transferred genes associated with secondary metabolism.</title>
        <authorList>
            <person name="Dong X."/>
            <person name="Chaisiri K."/>
            <person name="Xia D."/>
            <person name="Armstrong S.D."/>
            <person name="Fang Y."/>
            <person name="Donnelly M.J."/>
            <person name="Kadowaki T."/>
            <person name="McGarry J.W."/>
            <person name="Darby A.C."/>
            <person name="Makepeace B.L."/>
        </authorList>
    </citation>
    <scope>NUCLEOTIDE SEQUENCE [LARGE SCALE GENOMIC DNA]</scope>
    <source>
        <strain evidence="9">UoL-WK</strain>
    </source>
</reference>
<dbReference type="STRING" id="1965070.A0A443RS29"/>
<evidence type="ECO:0000256" key="1">
    <source>
        <dbReference type="ARBA" id="ARBA00004496"/>
    </source>
</evidence>
<gene>
    <name evidence="9" type="ORF">B4U79_12834</name>
</gene>
<protein>
    <recommendedName>
        <fullName evidence="4">Protein MAK10 homolog</fullName>
    </recommendedName>
</protein>
<dbReference type="Pfam" id="PF04112">
    <property type="entry name" value="Mak10"/>
    <property type="match status" value="1"/>
</dbReference>
<proteinExistence type="inferred from homology"/>
<evidence type="ECO:0000256" key="6">
    <source>
        <dbReference type="SAM" id="MobiDB-lite"/>
    </source>
</evidence>
<dbReference type="InterPro" id="IPR057982">
    <property type="entry name" value="TPR_NAA35"/>
</dbReference>
<dbReference type="InterPro" id="IPR057983">
    <property type="entry name" value="NAA35-like_N"/>
</dbReference>